<sequence>NPDEQVWNHLKLRLGKLSIFNKEDMKKSTLSIMRSMQKQMALMKSFFKMKDTKYILKTMAP</sequence>
<protein>
    <recommendedName>
        <fullName evidence="2">Mobile element protein</fullName>
    </recommendedName>
</protein>
<dbReference type="EMBL" id="UOFU01000392">
    <property type="protein sequence ID" value="VAX04787.1"/>
    <property type="molecule type" value="Genomic_DNA"/>
</dbReference>
<organism evidence="1">
    <name type="scientific">hydrothermal vent metagenome</name>
    <dbReference type="NCBI Taxonomy" id="652676"/>
    <lineage>
        <taxon>unclassified sequences</taxon>
        <taxon>metagenomes</taxon>
        <taxon>ecological metagenomes</taxon>
    </lineage>
</organism>
<name>A0A3B1BIV8_9ZZZZ</name>
<gene>
    <name evidence="1" type="ORF">MNBD_GAMMA20-788</name>
</gene>
<accession>A0A3B1BIV8</accession>
<proteinExistence type="predicted"/>
<dbReference type="AlphaFoldDB" id="A0A3B1BIV8"/>
<evidence type="ECO:0000313" key="1">
    <source>
        <dbReference type="EMBL" id="VAX04787.1"/>
    </source>
</evidence>
<feature type="non-terminal residue" evidence="1">
    <location>
        <position position="1"/>
    </location>
</feature>
<reference evidence="1" key="1">
    <citation type="submission" date="2018-06" db="EMBL/GenBank/DDBJ databases">
        <authorList>
            <person name="Zhirakovskaya E."/>
        </authorList>
    </citation>
    <scope>NUCLEOTIDE SEQUENCE</scope>
</reference>
<evidence type="ECO:0008006" key="2">
    <source>
        <dbReference type="Google" id="ProtNLM"/>
    </source>
</evidence>